<dbReference type="InterPro" id="IPR005024">
    <property type="entry name" value="Snf7_fam"/>
</dbReference>
<evidence type="ECO:0000313" key="4">
    <source>
        <dbReference type="Proteomes" id="UP001497525"/>
    </source>
</evidence>
<accession>A0AAV2TRQ0</accession>
<proteinExistence type="inferred from homology"/>
<evidence type="ECO:0000313" key="3">
    <source>
        <dbReference type="EMBL" id="CAL5140082.1"/>
    </source>
</evidence>
<feature type="region of interest" description="Disordered" evidence="2">
    <location>
        <begin position="1"/>
        <end position="53"/>
    </location>
</feature>
<protein>
    <recommendedName>
        <fullName evidence="5">Charged multivesicular body protein 2b</fullName>
    </recommendedName>
</protein>
<comment type="caution">
    <text evidence="3">The sequence shown here is derived from an EMBL/GenBank/DDBJ whole genome shotgun (WGS) entry which is preliminary data.</text>
</comment>
<dbReference type="PANTHER" id="PTHR10476">
    <property type="entry name" value="CHARGED MULTIVESICULAR BODY PROTEIN"/>
    <property type="match status" value="1"/>
</dbReference>
<evidence type="ECO:0000256" key="2">
    <source>
        <dbReference type="SAM" id="MobiDB-lite"/>
    </source>
</evidence>
<organism evidence="3 4">
    <name type="scientific">Calicophoron daubneyi</name>
    <name type="common">Rumen fluke</name>
    <name type="synonym">Paramphistomum daubneyi</name>
    <dbReference type="NCBI Taxonomy" id="300641"/>
    <lineage>
        <taxon>Eukaryota</taxon>
        <taxon>Metazoa</taxon>
        <taxon>Spiralia</taxon>
        <taxon>Lophotrochozoa</taxon>
        <taxon>Platyhelminthes</taxon>
        <taxon>Trematoda</taxon>
        <taxon>Digenea</taxon>
        <taxon>Plagiorchiida</taxon>
        <taxon>Pronocephalata</taxon>
        <taxon>Paramphistomoidea</taxon>
        <taxon>Paramphistomidae</taxon>
        <taxon>Calicophoron</taxon>
    </lineage>
</organism>
<evidence type="ECO:0008006" key="5">
    <source>
        <dbReference type="Google" id="ProtNLM"/>
    </source>
</evidence>
<evidence type="ECO:0000256" key="1">
    <source>
        <dbReference type="ARBA" id="ARBA00006190"/>
    </source>
</evidence>
<dbReference type="GO" id="GO:0007034">
    <property type="term" value="P:vacuolar transport"/>
    <property type="evidence" value="ECO:0007669"/>
    <property type="project" value="InterPro"/>
</dbReference>
<dbReference type="EMBL" id="CAXLJL010000700">
    <property type="protein sequence ID" value="CAL5140082.1"/>
    <property type="molecule type" value="Genomic_DNA"/>
</dbReference>
<dbReference type="AlphaFoldDB" id="A0AAV2TRQ0"/>
<reference evidence="3" key="1">
    <citation type="submission" date="2024-06" db="EMBL/GenBank/DDBJ databases">
        <authorList>
            <person name="Liu X."/>
            <person name="Lenzi L."/>
            <person name="Haldenby T S."/>
            <person name="Uol C."/>
        </authorList>
    </citation>
    <scope>NUCLEOTIDE SEQUENCE</scope>
</reference>
<dbReference type="Proteomes" id="UP001497525">
    <property type="component" value="Unassembled WGS sequence"/>
</dbReference>
<name>A0AAV2TRQ0_CALDB</name>
<gene>
    <name evidence="3" type="ORF">CDAUBV1_LOCUS15271</name>
</gene>
<sequence>MNLFHRSDPKAEMRKNERVTRSAQRELTRDQQNLDREEKRLESEIKKSAAKGDRETCTVLAKQLINVRKQRQRTVGFNAKLTTIKSQQRIAASTATMGKVMDSTANTMKKMNKQMDATGLSKTLKEFSKVSSQMDMKEEMMDDLMNDIGATSEGEEDAVIQKVLDGIGVEMSGEIAKAPVPSSSVAASDEDDLVRLQKQLDDLRS</sequence>
<comment type="similarity">
    <text evidence="1">Belongs to the SNF7 family.</text>
</comment>
<dbReference type="Pfam" id="PF03357">
    <property type="entry name" value="Snf7"/>
    <property type="match status" value="1"/>
</dbReference>
<dbReference type="Gene3D" id="6.10.140.1230">
    <property type="match status" value="1"/>
</dbReference>